<dbReference type="Proteomes" id="UP000676336">
    <property type="component" value="Unassembled WGS sequence"/>
</dbReference>
<feature type="chain" id="PRO_5035603765" description="Peptidase S1 domain-containing protein" evidence="7">
    <location>
        <begin position="17"/>
        <end position="369"/>
    </location>
</feature>
<name>A0A815AFP4_9BILA</name>
<dbReference type="Pfam" id="PF13330">
    <property type="entry name" value="Mucin2_WxxW"/>
    <property type="match status" value="1"/>
</dbReference>
<reference evidence="9" key="1">
    <citation type="submission" date="2021-02" db="EMBL/GenBank/DDBJ databases">
        <authorList>
            <person name="Nowell W R."/>
        </authorList>
    </citation>
    <scope>NUCLEOTIDE SEQUENCE</scope>
</reference>
<dbReference type="AlphaFoldDB" id="A0A815AFP4"/>
<dbReference type="Gene3D" id="2.40.10.10">
    <property type="entry name" value="Trypsin-like serine proteases"/>
    <property type="match status" value="1"/>
</dbReference>
<evidence type="ECO:0000256" key="2">
    <source>
        <dbReference type="ARBA" id="ARBA00022525"/>
    </source>
</evidence>
<evidence type="ECO:0000313" key="10">
    <source>
        <dbReference type="EMBL" id="CAF1997708.1"/>
    </source>
</evidence>
<dbReference type="FunFam" id="2.40.10.10:FF:000054">
    <property type="entry name" value="Complement C1r subcomponent"/>
    <property type="match status" value="1"/>
</dbReference>
<evidence type="ECO:0000259" key="8">
    <source>
        <dbReference type="PROSITE" id="PS50240"/>
    </source>
</evidence>
<dbReference type="OrthoDB" id="10059102at2759"/>
<gene>
    <name evidence="9" type="ORF">KQP761_LOCUS2505</name>
    <name evidence="10" type="ORF">MBJ925_LOCUS8084</name>
    <name evidence="11" type="ORF">SMN809_LOCUS19192</name>
</gene>
<dbReference type="InterPro" id="IPR025155">
    <property type="entry name" value="WxxW_domain"/>
</dbReference>
<evidence type="ECO:0000256" key="4">
    <source>
        <dbReference type="ARBA" id="ARBA00023157"/>
    </source>
</evidence>
<dbReference type="FunFam" id="2.40.10.10:FF:000068">
    <property type="entry name" value="transmembrane protease serine 2"/>
    <property type="match status" value="1"/>
</dbReference>
<dbReference type="InterPro" id="IPR043504">
    <property type="entry name" value="Peptidase_S1_PA_chymotrypsin"/>
</dbReference>
<keyword evidence="3 7" id="KW-0732">Signal</keyword>
<dbReference type="EMBL" id="CAJOBI010009516">
    <property type="protein sequence ID" value="CAF4139924.1"/>
    <property type="molecule type" value="Genomic_DNA"/>
</dbReference>
<keyword evidence="4" id="KW-1015">Disulfide bond</keyword>
<evidence type="ECO:0000313" key="12">
    <source>
        <dbReference type="Proteomes" id="UP000663834"/>
    </source>
</evidence>
<comment type="caution">
    <text evidence="9">The sequence shown here is derived from an EMBL/GenBank/DDBJ whole genome shotgun (WGS) entry which is preliminary data.</text>
</comment>
<dbReference type="PROSITE" id="PS50240">
    <property type="entry name" value="TRYPSIN_DOM"/>
    <property type="match status" value="1"/>
</dbReference>
<dbReference type="GO" id="GO:0006508">
    <property type="term" value="P:proteolysis"/>
    <property type="evidence" value="ECO:0007669"/>
    <property type="project" value="InterPro"/>
</dbReference>
<dbReference type="CDD" id="cd00190">
    <property type="entry name" value="Tryp_SPc"/>
    <property type="match status" value="1"/>
</dbReference>
<proteinExistence type="inferred from homology"/>
<feature type="signal peptide" evidence="7">
    <location>
        <begin position="1"/>
        <end position="16"/>
    </location>
</feature>
<dbReference type="PRINTS" id="PR00722">
    <property type="entry name" value="CHYMOTRYPSIN"/>
</dbReference>
<dbReference type="InterPro" id="IPR001314">
    <property type="entry name" value="Peptidase_S1A"/>
</dbReference>
<dbReference type="Proteomes" id="UP000663824">
    <property type="component" value="Unassembled WGS sequence"/>
</dbReference>
<dbReference type="EMBL" id="CAJNOW010000154">
    <property type="protein sequence ID" value="CAF1255255.1"/>
    <property type="molecule type" value="Genomic_DNA"/>
</dbReference>
<evidence type="ECO:0000313" key="9">
    <source>
        <dbReference type="EMBL" id="CAF1255255.1"/>
    </source>
</evidence>
<keyword evidence="5" id="KW-0325">Glycoprotein</keyword>
<dbReference type="InterPro" id="IPR009003">
    <property type="entry name" value="Peptidase_S1_PA"/>
</dbReference>
<feature type="domain" description="Peptidase S1" evidence="8">
    <location>
        <begin position="126"/>
        <end position="360"/>
    </location>
</feature>
<protein>
    <recommendedName>
        <fullName evidence="8">Peptidase S1 domain-containing protein</fullName>
    </recommendedName>
</protein>
<dbReference type="GO" id="GO:0005576">
    <property type="term" value="C:extracellular region"/>
    <property type="evidence" value="ECO:0007669"/>
    <property type="project" value="UniProtKB-SubCell"/>
</dbReference>
<accession>A0A815AFP4</accession>
<dbReference type="Pfam" id="PF00089">
    <property type="entry name" value="Trypsin"/>
    <property type="match status" value="1"/>
</dbReference>
<dbReference type="PANTHER" id="PTHR24256">
    <property type="entry name" value="TRYPTASE-RELATED"/>
    <property type="match status" value="1"/>
</dbReference>
<keyword evidence="2" id="KW-0964">Secreted</keyword>
<dbReference type="InterPro" id="IPR051487">
    <property type="entry name" value="Ser/Thr_Proteases_Immune/Dev"/>
</dbReference>
<dbReference type="SMART" id="SM00020">
    <property type="entry name" value="Tryp_SPc"/>
    <property type="match status" value="1"/>
</dbReference>
<dbReference type="EMBL" id="CAJNRE010002913">
    <property type="protein sequence ID" value="CAF1997708.1"/>
    <property type="molecule type" value="Genomic_DNA"/>
</dbReference>
<comment type="similarity">
    <text evidence="6">Belongs to the peptidase S1 family. CLIP subfamily.</text>
</comment>
<evidence type="ECO:0000256" key="7">
    <source>
        <dbReference type="SAM" id="SignalP"/>
    </source>
</evidence>
<evidence type="ECO:0000256" key="5">
    <source>
        <dbReference type="ARBA" id="ARBA00023180"/>
    </source>
</evidence>
<dbReference type="Proteomes" id="UP000663834">
    <property type="component" value="Unassembled WGS sequence"/>
</dbReference>
<dbReference type="GO" id="GO:0004252">
    <property type="term" value="F:serine-type endopeptidase activity"/>
    <property type="evidence" value="ECO:0007669"/>
    <property type="project" value="InterPro"/>
</dbReference>
<comment type="subcellular location">
    <subcellularLocation>
        <location evidence="1">Secreted</location>
    </subcellularLocation>
</comment>
<evidence type="ECO:0000256" key="1">
    <source>
        <dbReference type="ARBA" id="ARBA00004613"/>
    </source>
</evidence>
<evidence type="ECO:0000256" key="3">
    <source>
        <dbReference type="ARBA" id="ARBA00022729"/>
    </source>
</evidence>
<dbReference type="InterPro" id="IPR001254">
    <property type="entry name" value="Trypsin_dom"/>
</dbReference>
<sequence length="369" mass="42614">MYILLILLISFPLNHGECNYTTEWFNENHPWDTHSNGHDIERFSIIRAKYPLTFDISQWTGSFEIRKADARQRVDSEILIENYTKIHDGFICHAINGKLCVDFEIRFCLEYNPCSVSTYPLDESPLASGTEVRPHSLPWHVSIQYEEQHLCSGTLIDDQHVLTAASCFQSNLIHIPYSVAIDAHYLSNSTYRIPIDRFIFHSDFNQATLINDIAVIKLSQHIQSFSDRIRPACLARSIRQPDVSSLLIVAGWRMVKNNTWSVSNTNELRQARLTAMDECSEVYPKKYDFEKQICAGTQGSKRDLCLGDMGSGLFEKRKHDVDRWILTGIVSYGCEYASNGYPGVYVRISHYYDWIQHTIKELNERKKTK</sequence>
<evidence type="ECO:0000256" key="6">
    <source>
        <dbReference type="ARBA" id="ARBA00024195"/>
    </source>
</evidence>
<organism evidence="9 12">
    <name type="scientific">Rotaria magnacalcarata</name>
    <dbReference type="NCBI Taxonomy" id="392030"/>
    <lineage>
        <taxon>Eukaryota</taxon>
        <taxon>Metazoa</taxon>
        <taxon>Spiralia</taxon>
        <taxon>Gnathifera</taxon>
        <taxon>Rotifera</taxon>
        <taxon>Eurotatoria</taxon>
        <taxon>Bdelloidea</taxon>
        <taxon>Philodinida</taxon>
        <taxon>Philodinidae</taxon>
        <taxon>Rotaria</taxon>
    </lineage>
</organism>
<evidence type="ECO:0000313" key="11">
    <source>
        <dbReference type="EMBL" id="CAF4139924.1"/>
    </source>
</evidence>
<dbReference type="SUPFAM" id="SSF50494">
    <property type="entry name" value="Trypsin-like serine proteases"/>
    <property type="match status" value="1"/>
</dbReference>